<name>A0A3N4K2D2_9PEZI</name>
<gene>
    <name evidence="1" type="ORF">L873DRAFT_1666100</name>
</gene>
<dbReference type="OrthoDB" id="3938054at2759"/>
<dbReference type="Proteomes" id="UP000276215">
    <property type="component" value="Unassembled WGS sequence"/>
</dbReference>
<accession>A0A3N4K2D2</accession>
<dbReference type="AlphaFoldDB" id="A0A3N4K2D2"/>
<protein>
    <submittedName>
        <fullName evidence="1">Uncharacterized protein</fullName>
    </submittedName>
</protein>
<sequence length="120" mass="13822">MSRPNSKDLPEKLAVLKKAVGQLPYHFKSGIFVRDVGIFLWFDNALITIMTTIHSQKVEKIAIIRQSKRPGRKNTNTKRALAEFGEDYQKELQIPVAIDDYNFHMGGVDIADQYRSYYDT</sequence>
<keyword evidence="2" id="KW-1185">Reference proteome</keyword>
<dbReference type="EMBL" id="ML120357">
    <property type="protein sequence ID" value="RPB04714.1"/>
    <property type="molecule type" value="Genomic_DNA"/>
</dbReference>
<evidence type="ECO:0000313" key="1">
    <source>
        <dbReference type="EMBL" id="RPB04714.1"/>
    </source>
</evidence>
<organism evidence="1 2">
    <name type="scientific">Choiromyces venosus 120613-1</name>
    <dbReference type="NCBI Taxonomy" id="1336337"/>
    <lineage>
        <taxon>Eukaryota</taxon>
        <taxon>Fungi</taxon>
        <taxon>Dikarya</taxon>
        <taxon>Ascomycota</taxon>
        <taxon>Pezizomycotina</taxon>
        <taxon>Pezizomycetes</taxon>
        <taxon>Pezizales</taxon>
        <taxon>Tuberaceae</taxon>
        <taxon>Choiromyces</taxon>
    </lineage>
</organism>
<dbReference type="STRING" id="1336337.A0A3N4K2D2"/>
<proteinExistence type="predicted"/>
<evidence type="ECO:0000313" key="2">
    <source>
        <dbReference type="Proteomes" id="UP000276215"/>
    </source>
</evidence>
<reference evidence="1 2" key="1">
    <citation type="journal article" date="2018" name="Nat. Ecol. Evol.">
        <title>Pezizomycetes genomes reveal the molecular basis of ectomycorrhizal truffle lifestyle.</title>
        <authorList>
            <person name="Murat C."/>
            <person name="Payen T."/>
            <person name="Noel B."/>
            <person name="Kuo A."/>
            <person name="Morin E."/>
            <person name="Chen J."/>
            <person name="Kohler A."/>
            <person name="Krizsan K."/>
            <person name="Balestrini R."/>
            <person name="Da Silva C."/>
            <person name="Montanini B."/>
            <person name="Hainaut M."/>
            <person name="Levati E."/>
            <person name="Barry K.W."/>
            <person name="Belfiori B."/>
            <person name="Cichocki N."/>
            <person name="Clum A."/>
            <person name="Dockter R.B."/>
            <person name="Fauchery L."/>
            <person name="Guy J."/>
            <person name="Iotti M."/>
            <person name="Le Tacon F."/>
            <person name="Lindquist E.A."/>
            <person name="Lipzen A."/>
            <person name="Malagnac F."/>
            <person name="Mello A."/>
            <person name="Molinier V."/>
            <person name="Miyauchi S."/>
            <person name="Poulain J."/>
            <person name="Riccioni C."/>
            <person name="Rubini A."/>
            <person name="Sitrit Y."/>
            <person name="Splivallo R."/>
            <person name="Traeger S."/>
            <person name="Wang M."/>
            <person name="Zifcakova L."/>
            <person name="Wipf D."/>
            <person name="Zambonelli A."/>
            <person name="Paolocci F."/>
            <person name="Nowrousian M."/>
            <person name="Ottonello S."/>
            <person name="Baldrian P."/>
            <person name="Spatafora J.W."/>
            <person name="Henrissat B."/>
            <person name="Nagy L.G."/>
            <person name="Aury J.M."/>
            <person name="Wincker P."/>
            <person name="Grigoriev I.V."/>
            <person name="Bonfante P."/>
            <person name="Martin F.M."/>
        </authorList>
    </citation>
    <scope>NUCLEOTIDE SEQUENCE [LARGE SCALE GENOMIC DNA]</scope>
    <source>
        <strain evidence="1 2">120613-1</strain>
    </source>
</reference>